<feature type="transmembrane region" description="Helical" evidence="8">
    <location>
        <begin position="364"/>
        <end position="388"/>
    </location>
</feature>
<keyword evidence="3 7" id="KW-0997">Cell inner membrane</keyword>
<dbReference type="InterPro" id="IPR010656">
    <property type="entry name" value="DctM"/>
</dbReference>
<dbReference type="RefSeq" id="WP_367953795.1">
    <property type="nucleotide sequence ID" value="NZ_JBDPGJ010000002.1"/>
</dbReference>
<feature type="transmembrane region" description="Helical" evidence="8">
    <location>
        <begin position="6"/>
        <end position="39"/>
    </location>
</feature>
<feature type="transmembrane region" description="Helical" evidence="8">
    <location>
        <begin position="409"/>
        <end position="431"/>
    </location>
</feature>
<keyword evidence="11" id="KW-1185">Reference proteome</keyword>
<proteinExistence type="predicted"/>
<feature type="transmembrane region" description="Helical" evidence="8">
    <location>
        <begin position="141"/>
        <end position="167"/>
    </location>
</feature>
<sequence length="437" mass="45986">MDPTLFAFVAFIAILGLIAFGIPVALSIMTVTLVGMYALIGDAFVLGTVRTITFSVSSGYSFAIIPMFILMGEIAGGTRIISDLYQACYRFIGGFRGGVYNATVLASAGFAAISGSTIVNSAIFTRVALPEIERLGYHRGFGVGCIAASGALAAMIPPSLTMVLYGILTETSIGAMLIAGILPGLLTAAVLILTVTVSVRLRPSLAPVSSERFTAREKFAGLLDIWPAALLILIVLGGIYTGLMSPSAAGAVGAVGAFLIALLKRRMTWPLFVSSLKKTATIAASIFLILVAGMLFSRLLLFYGSVSELTDVLTAGGFTPFTFMACVVIGYFIFGMFMDPVPMLVITLPFLFPTVLALDINPIWFGIIVVKLIEIAAITPPIGINLFAVVAASDGRVSASELFKGVQPFVIAELLVLALLLAFPSICTFLPGQMMGR</sequence>
<comment type="caution">
    <text evidence="10">The sequence shown here is derived from an EMBL/GenBank/DDBJ whole genome shotgun (WGS) entry which is preliminary data.</text>
</comment>
<feature type="transmembrane region" description="Helical" evidence="8">
    <location>
        <begin position="219"/>
        <end position="240"/>
    </location>
</feature>
<evidence type="ECO:0000256" key="1">
    <source>
        <dbReference type="ARBA" id="ARBA00004429"/>
    </source>
</evidence>
<reference evidence="10 11" key="1">
    <citation type="submission" date="2024-05" db="EMBL/GenBank/DDBJ databases">
        <authorList>
            <person name="Jiang F."/>
        </authorList>
    </citation>
    <scope>NUCLEOTIDE SEQUENCE [LARGE SCALE GENOMIC DNA]</scope>
    <source>
        <strain evidence="10 11">LZ166</strain>
    </source>
</reference>
<dbReference type="InterPro" id="IPR004681">
    <property type="entry name" value="TRAP_DctM"/>
</dbReference>
<name>A0ABV3SGP2_9HYPH</name>
<evidence type="ECO:0000256" key="6">
    <source>
        <dbReference type="ARBA" id="ARBA00023136"/>
    </source>
</evidence>
<organism evidence="10 11">
    <name type="scientific">Aquibium pacificus</name>
    <dbReference type="NCBI Taxonomy" id="3153579"/>
    <lineage>
        <taxon>Bacteria</taxon>
        <taxon>Pseudomonadati</taxon>
        <taxon>Pseudomonadota</taxon>
        <taxon>Alphaproteobacteria</taxon>
        <taxon>Hyphomicrobiales</taxon>
        <taxon>Phyllobacteriaceae</taxon>
        <taxon>Aquibium</taxon>
    </lineage>
</organism>
<feature type="transmembrane region" description="Helical" evidence="8">
    <location>
        <begin position="246"/>
        <end position="263"/>
    </location>
</feature>
<feature type="transmembrane region" description="Helical" evidence="8">
    <location>
        <begin position="60"/>
        <end position="82"/>
    </location>
</feature>
<dbReference type="PANTHER" id="PTHR33362:SF5">
    <property type="entry name" value="C4-DICARBOXYLATE TRAP TRANSPORTER LARGE PERMEASE PROTEIN DCTM"/>
    <property type="match status" value="1"/>
</dbReference>
<evidence type="ECO:0000256" key="8">
    <source>
        <dbReference type="SAM" id="Phobius"/>
    </source>
</evidence>
<comment type="function">
    <text evidence="7">Part of the tripartite ATP-independent periplasmic (TRAP) transport system.</text>
</comment>
<evidence type="ECO:0000313" key="10">
    <source>
        <dbReference type="EMBL" id="MEX0405922.1"/>
    </source>
</evidence>
<feature type="transmembrane region" description="Helical" evidence="8">
    <location>
        <begin position="341"/>
        <end position="358"/>
    </location>
</feature>
<feature type="transmembrane region" description="Helical" evidence="8">
    <location>
        <begin position="173"/>
        <end position="199"/>
    </location>
</feature>
<keyword evidence="2" id="KW-1003">Cell membrane</keyword>
<evidence type="ECO:0000256" key="2">
    <source>
        <dbReference type="ARBA" id="ARBA00022475"/>
    </source>
</evidence>
<keyword evidence="4 8" id="KW-0812">Transmembrane</keyword>
<dbReference type="EMBL" id="JBDPGJ010000002">
    <property type="protein sequence ID" value="MEX0405922.1"/>
    <property type="molecule type" value="Genomic_DNA"/>
</dbReference>
<feature type="transmembrane region" description="Helical" evidence="8">
    <location>
        <begin position="312"/>
        <end position="334"/>
    </location>
</feature>
<feature type="transmembrane region" description="Helical" evidence="8">
    <location>
        <begin position="284"/>
        <end position="306"/>
    </location>
</feature>
<evidence type="ECO:0000256" key="5">
    <source>
        <dbReference type="ARBA" id="ARBA00022989"/>
    </source>
</evidence>
<dbReference type="Pfam" id="PF06808">
    <property type="entry name" value="DctM"/>
    <property type="match status" value="1"/>
</dbReference>
<feature type="transmembrane region" description="Helical" evidence="8">
    <location>
        <begin position="102"/>
        <end position="129"/>
    </location>
</feature>
<accession>A0ABV3SGP2</accession>
<dbReference type="PANTHER" id="PTHR33362">
    <property type="entry name" value="SIALIC ACID TRAP TRANSPORTER PERMEASE PROTEIN SIAT-RELATED"/>
    <property type="match status" value="1"/>
</dbReference>
<feature type="domain" description="TRAP C4-dicarboxylate transport system permease DctM subunit" evidence="9">
    <location>
        <begin position="11"/>
        <end position="425"/>
    </location>
</feature>
<keyword evidence="6 8" id="KW-0472">Membrane</keyword>
<keyword evidence="7" id="KW-0813">Transport</keyword>
<dbReference type="PIRSF" id="PIRSF006066">
    <property type="entry name" value="HI0050"/>
    <property type="match status" value="1"/>
</dbReference>
<evidence type="ECO:0000259" key="9">
    <source>
        <dbReference type="Pfam" id="PF06808"/>
    </source>
</evidence>
<keyword evidence="5 8" id="KW-1133">Transmembrane helix</keyword>
<evidence type="ECO:0000313" key="11">
    <source>
        <dbReference type="Proteomes" id="UP001556692"/>
    </source>
</evidence>
<gene>
    <name evidence="10" type="ORF">ABGN05_09640</name>
</gene>
<evidence type="ECO:0000256" key="4">
    <source>
        <dbReference type="ARBA" id="ARBA00022692"/>
    </source>
</evidence>
<protein>
    <submittedName>
        <fullName evidence="10">TRAP transporter large permease</fullName>
    </submittedName>
</protein>
<comment type="subcellular location">
    <subcellularLocation>
        <location evidence="1 7">Cell inner membrane</location>
        <topology evidence="1 7">Multi-pass membrane protein</topology>
    </subcellularLocation>
</comment>
<dbReference type="Proteomes" id="UP001556692">
    <property type="component" value="Unassembled WGS sequence"/>
</dbReference>
<evidence type="ECO:0000256" key="7">
    <source>
        <dbReference type="RuleBase" id="RU369079"/>
    </source>
</evidence>
<evidence type="ECO:0000256" key="3">
    <source>
        <dbReference type="ARBA" id="ARBA00022519"/>
    </source>
</evidence>